<accession>A0A397TG41</accession>
<evidence type="ECO:0000313" key="1">
    <source>
        <dbReference type="EMBL" id="RIA97230.1"/>
    </source>
</evidence>
<gene>
    <name evidence="1" type="ORF">C1645_814303</name>
</gene>
<evidence type="ECO:0000313" key="2">
    <source>
        <dbReference type="Proteomes" id="UP000265703"/>
    </source>
</evidence>
<sequence length="105" mass="12380">MALPLSLSFRSDTGKWETVLRTLWSRMGRKTVLRTLRFGMGGKRENKCIQDDFDKSKNENEKLSDWMHQLGEEIRQSIETLYFPTLENISIFYYILEELPTALES</sequence>
<dbReference type="Proteomes" id="UP000265703">
    <property type="component" value="Unassembled WGS sequence"/>
</dbReference>
<proteinExistence type="predicted"/>
<dbReference type="EMBL" id="QKYT01000032">
    <property type="protein sequence ID" value="RIA97230.1"/>
    <property type="molecule type" value="Genomic_DNA"/>
</dbReference>
<dbReference type="AlphaFoldDB" id="A0A397TG41"/>
<organism evidence="1 2">
    <name type="scientific">Glomus cerebriforme</name>
    <dbReference type="NCBI Taxonomy" id="658196"/>
    <lineage>
        <taxon>Eukaryota</taxon>
        <taxon>Fungi</taxon>
        <taxon>Fungi incertae sedis</taxon>
        <taxon>Mucoromycota</taxon>
        <taxon>Glomeromycotina</taxon>
        <taxon>Glomeromycetes</taxon>
        <taxon>Glomerales</taxon>
        <taxon>Glomeraceae</taxon>
        <taxon>Glomus</taxon>
    </lineage>
</organism>
<comment type="caution">
    <text evidence="1">The sequence shown here is derived from an EMBL/GenBank/DDBJ whole genome shotgun (WGS) entry which is preliminary data.</text>
</comment>
<protein>
    <submittedName>
        <fullName evidence="1">Uncharacterized protein</fullName>
    </submittedName>
</protein>
<keyword evidence="2" id="KW-1185">Reference proteome</keyword>
<reference evidence="1 2" key="1">
    <citation type="submission" date="2018-06" db="EMBL/GenBank/DDBJ databases">
        <title>Comparative genomics reveals the genomic features of Rhizophagus irregularis, R. cerebriforme, R. diaphanum and Gigaspora rosea, and their symbiotic lifestyle signature.</title>
        <authorList>
            <person name="Morin E."/>
            <person name="San Clemente H."/>
            <person name="Chen E.C.H."/>
            <person name="De La Providencia I."/>
            <person name="Hainaut M."/>
            <person name="Kuo A."/>
            <person name="Kohler A."/>
            <person name="Murat C."/>
            <person name="Tang N."/>
            <person name="Roy S."/>
            <person name="Loubradou J."/>
            <person name="Henrissat B."/>
            <person name="Grigoriev I.V."/>
            <person name="Corradi N."/>
            <person name="Roux C."/>
            <person name="Martin F.M."/>
        </authorList>
    </citation>
    <scope>NUCLEOTIDE SEQUENCE [LARGE SCALE GENOMIC DNA]</scope>
    <source>
        <strain evidence="1 2">DAOM 227022</strain>
    </source>
</reference>
<name>A0A397TG41_9GLOM</name>